<evidence type="ECO:0000313" key="3">
    <source>
        <dbReference type="Proteomes" id="UP000562124"/>
    </source>
</evidence>
<proteinExistence type="predicted"/>
<gene>
    <name evidence="2" type="ORF">HIR71_12455</name>
</gene>
<organism evidence="2 3">
    <name type="scientific">Cellulomonas fimi</name>
    <dbReference type="NCBI Taxonomy" id="1708"/>
    <lineage>
        <taxon>Bacteria</taxon>
        <taxon>Bacillati</taxon>
        <taxon>Actinomycetota</taxon>
        <taxon>Actinomycetes</taxon>
        <taxon>Micrococcales</taxon>
        <taxon>Cellulomonadaceae</taxon>
        <taxon>Cellulomonas</taxon>
    </lineage>
</organism>
<protein>
    <submittedName>
        <fullName evidence="2">Uncharacterized protein</fullName>
    </submittedName>
</protein>
<reference evidence="2 3" key="1">
    <citation type="submission" date="2020-04" db="EMBL/GenBank/DDBJ databases">
        <title>Sequencing and Assembly of C. fimi.</title>
        <authorList>
            <person name="Ramsey A.R."/>
        </authorList>
    </citation>
    <scope>NUCLEOTIDE SEQUENCE [LARGE SCALE GENOMIC DNA]</scope>
    <source>
        <strain evidence="2 3">SB</strain>
    </source>
</reference>
<evidence type="ECO:0000313" key="2">
    <source>
        <dbReference type="EMBL" id="NMR21020.1"/>
    </source>
</evidence>
<dbReference type="Proteomes" id="UP000562124">
    <property type="component" value="Unassembled WGS sequence"/>
</dbReference>
<dbReference type="EMBL" id="JABCJJ010000022">
    <property type="protein sequence ID" value="NMR21020.1"/>
    <property type="molecule type" value="Genomic_DNA"/>
</dbReference>
<comment type="caution">
    <text evidence="2">The sequence shown here is derived from an EMBL/GenBank/DDBJ whole genome shotgun (WGS) entry which is preliminary data.</text>
</comment>
<name>A0A7Y0M028_CELFI</name>
<evidence type="ECO:0000256" key="1">
    <source>
        <dbReference type="SAM" id="MobiDB-lite"/>
    </source>
</evidence>
<feature type="region of interest" description="Disordered" evidence="1">
    <location>
        <begin position="33"/>
        <end position="60"/>
    </location>
</feature>
<dbReference type="RefSeq" id="WP_169325399.1">
    <property type="nucleotide sequence ID" value="NZ_JABCJJ010000022.1"/>
</dbReference>
<accession>A0A7Y0M028</accession>
<sequence length="144" mass="15129">MWLQRTDLAALVPAPGAGAERLASLLDLPLADELGDDDARGGPHAPAPDDDGAPGPTPDAALALLPGLPRTWHEHEDLHVGGAPVDWWVEGEGSDAVVHATQLAGLARGLAQAAGRWELRHALEVVLTEPERVAELRAEAGFDR</sequence>
<dbReference type="AlphaFoldDB" id="A0A7Y0M028"/>
<keyword evidence="3" id="KW-1185">Reference proteome</keyword>